<dbReference type="InterPro" id="IPR002123">
    <property type="entry name" value="Plipid/glycerol_acylTrfase"/>
</dbReference>
<dbReference type="UniPathway" id="UPA00557">
    <property type="reaction ID" value="UER00613"/>
</dbReference>
<reference evidence="11 12" key="1">
    <citation type="submission" date="2017-08" db="EMBL/GenBank/DDBJ databases">
        <title>Infants hospitalized years apart are colonized by the same room-sourced microbial strains.</title>
        <authorList>
            <person name="Brooks B."/>
            <person name="Olm M.R."/>
            <person name="Firek B.A."/>
            <person name="Baker R."/>
            <person name="Thomas B.C."/>
            <person name="Morowitz M.J."/>
            <person name="Banfield J.F."/>
        </authorList>
    </citation>
    <scope>NUCLEOTIDE SEQUENCE [LARGE SCALE GENOMIC DNA]</scope>
    <source>
        <strain evidence="11">S2_003_000_R2_14</strain>
    </source>
</reference>
<keyword evidence="8 9" id="KW-0012">Acyltransferase</keyword>
<dbReference type="EC" id="2.3.1.51" evidence="5 9"/>
<comment type="caution">
    <text evidence="11">The sequence shown here is derived from an EMBL/GenBank/DDBJ whole genome shotgun (WGS) entry which is preliminary data.</text>
</comment>
<evidence type="ECO:0000256" key="8">
    <source>
        <dbReference type="ARBA" id="ARBA00023315"/>
    </source>
</evidence>
<dbReference type="GO" id="GO:0016020">
    <property type="term" value="C:membrane"/>
    <property type="evidence" value="ECO:0007669"/>
    <property type="project" value="InterPro"/>
</dbReference>
<organism evidence="11 12">
    <name type="scientific">Archangium gephyra</name>
    <dbReference type="NCBI Taxonomy" id="48"/>
    <lineage>
        <taxon>Bacteria</taxon>
        <taxon>Pseudomonadati</taxon>
        <taxon>Myxococcota</taxon>
        <taxon>Myxococcia</taxon>
        <taxon>Myxococcales</taxon>
        <taxon>Cystobacterineae</taxon>
        <taxon>Archangiaceae</taxon>
        <taxon>Archangium</taxon>
    </lineage>
</organism>
<comment type="pathway">
    <text evidence="3">Lipid metabolism.</text>
</comment>
<evidence type="ECO:0000313" key="11">
    <source>
        <dbReference type="EMBL" id="PZR09147.1"/>
    </source>
</evidence>
<evidence type="ECO:0000256" key="1">
    <source>
        <dbReference type="ARBA" id="ARBA00001141"/>
    </source>
</evidence>
<dbReference type="EMBL" id="QFQP01000022">
    <property type="protein sequence ID" value="PZR09147.1"/>
    <property type="molecule type" value="Genomic_DNA"/>
</dbReference>
<comment type="catalytic activity">
    <reaction evidence="1 9">
        <text>a 1-acyl-sn-glycero-3-phosphate + an acyl-CoA = a 1,2-diacyl-sn-glycero-3-phosphate + CoA</text>
        <dbReference type="Rhea" id="RHEA:19709"/>
        <dbReference type="ChEBI" id="CHEBI:57287"/>
        <dbReference type="ChEBI" id="CHEBI:57970"/>
        <dbReference type="ChEBI" id="CHEBI:58342"/>
        <dbReference type="ChEBI" id="CHEBI:58608"/>
        <dbReference type="EC" id="2.3.1.51"/>
    </reaction>
</comment>
<evidence type="ECO:0000256" key="9">
    <source>
        <dbReference type="RuleBase" id="RU361267"/>
    </source>
</evidence>
<comment type="pathway">
    <text evidence="2">Phospholipid metabolism; CDP-diacylglycerol biosynthesis; CDP-diacylglycerol from sn-glycerol 3-phosphate: step 2/3.</text>
</comment>
<evidence type="ECO:0000256" key="2">
    <source>
        <dbReference type="ARBA" id="ARBA00004728"/>
    </source>
</evidence>
<dbReference type="PANTHER" id="PTHR10434:SF11">
    <property type="entry name" value="1-ACYL-SN-GLYCEROL-3-PHOSPHATE ACYLTRANSFERASE"/>
    <property type="match status" value="1"/>
</dbReference>
<evidence type="ECO:0000256" key="5">
    <source>
        <dbReference type="ARBA" id="ARBA00013211"/>
    </source>
</evidence>
<feature type="domain" description="Phospholipid/glycerol acyltransferase" evidence="10">
    <location>
        <begin position="71"/>
        <end position="185"/>
    </location>
</feature>
<dbReference type="Proteomes" id="UP000249061">
    <property type="component" value="Unassembled WGS sequence"/>
</dbReference>
<dbReference type="CDD" id="cd07989">
    <property type="entry name" value="LPLAT_AGPAT-like"/>
    <property type="match status" value="1"/>
</dbReference>
<dbReference type="GO" id="GO:0006654">
    <property type="term" value="P:phosphatidic acid biosynthetic process"/>
    <property type="evidence" value="ECO:0007669"/>
    <property type="project" value="TreeGrafter"/>
</dbReference>
<sequence length="246" mass="26728">MFKPKQLIRTAFSGAAAVGITGALSPVVSALSFVDERAPDTTLFIWADSILRAAGVRTVAHGLENLPEGNFVLCVNHQSHFDALVLFRHVRRHMRYVAKAQLRKWPVFGYALERAGNIFVDRTGGDGDKQKLNDAARAVRERVSVVFFAEGTRSDDGILRPFKKGAAVMAIEAQVPLIPAAVAGTHRILEKGTMAIHSRPSALIIGKPIETVGMGPNDREALTARAQAEVALLLEEGNRVVAEMER</sequence>
<dbReference type="GO" id="GO:0003841">
    <property type="term" value="F:1-acylglycerol-3-phosphate O-acyltransferase activity"/>
    <property type="evidence" value="ECO:0007669"/>
    <property type="project" value="UniProtKB-UniRule"/>
</dbReference>
<comment type="domain">
    <text evidence="9">The HXXXXD motif is essential for acyltransferase activity and may constitute the binding site for the phosphate moiety of the glycerol-3-phosphate.</text>
</comment>
<dbReference type="SMART" id="SM00563">
    <property type="entry name" value="PlsC"/>
    <property type="match status" value="1"/>
</dbReference>
<accession>A0A2W5T5D5</accession>
<evidence type="ECO:0000256" key="4">
    <source>
        <dbReference type="ARBA" id="ARBA00008655"/>
    </source>
</evidence>
<dbReference type="NCBIfam" id="TIGR00530">
    <property type="entry name" value="AGP_acyltrn"/>
    <property type="match status" value="1"/>
</dbReference>
<gene>
    <name evidence="11" type="ORF">DI536_23225</name>
</gene>
<protein>
    <recommendedName>
        <fullName evidence="6 9">1-acyl-sn-glycerol-3-phosphate acyltransferase</fullName>
        <ecNumber evidence="5 9">2.3.1.51</ecNumber>
    </recommendedName>
</protein>
<dbReference type="SUPFAM" id="SSF69593">
    <property type="entry name" value="Glycerol-3-phosphate (1)-acyltransferase"/>
    <property type="match status" value="1"/>
</dbReference>
<dbReference type="InterPro" id="IPR004552">
    <property type="entry name" value="AGP_acyltrans"/>
</dbReference>
<keyword evidence="9" id="KW-0444">Lipid biosynthesis</keyword>
<evidence type="ECO:0000256" key="3">
    <source>
        <dbReference type="ARBA" id="ARBA00005189"/>
    </source>
</evidence>
<evidence type="ECO:0000256" key="6">
    <source>
        <dbReference type="ARBA" id="ARBA00016139"/>
    </source>
</evidence>
<evidence type="ECO:0000256" key="7">
    <source>
        <dbReference type="ARBA" id="ARBA00022679"/>
    </source>
</evidence>
<name>A0A2W5T5D5_9BACT</name>
<keyword evidence="9" id="KW-1208">Phospholipid metabolism</keyword>
<dbReference type="AlphaFoldDB" id="A0A2W5T5D5"/>
<evidence type="ECO:0000259" key="10">
    <source>
        <dbReference type="SMART" id="SM00563"/>
    </source>
</evidence>
<keyword evidence="9" id="KW-0594">Phospholipid biosynthesis</keyword>
<dbReference type="Pfam" id="PF01553">
    <property type="entry name" value="Acyltransferase"/>
    <property type="match status" value="1"/>
</dbReference>
<dbReference type="PANTHER" id="PTHR10434">
    <property type="entry name" value="1-ACYL-SN-GLYCEROL-3-PHOSPHATE ACYLTRANSFERASE"/>
    <property type="match status" value="1"/>
</dbReference>
<keyword evidence="7 9" id="KW-0808">Transferase</keyword>
<dbReference type="GO" id="GO:0016024">
    <property type="term" value="P:CDP-diacylglycerol biosynthetic process"/>
    <property type="evidence" value="ECO:0007669"/>
    <property type="project" value="UniProtKB-UniPathway"/>
</dbReference>
<evidence type="ECO:0000313" key="12">
    <source>
        <dbReference type="Proteomes" id="UP000249061"/>
    </source>
</evidence>
<proteinExistence type="inferred from homology"/>
<keyword evidence="9" id="KW-0443">Lipid metabolism</keyword>
<comment type="similarity">
    <text evidence="4 9">Belongs to the 1-acyl-sn-glycerol-3-phosphate acyltransferase family.</text>
</comment>